<dbReference type="PANTHER" id="PTHR47644">
    <property type="entry name" value="AGAP008221-PA"/>
    <property type="match status" value="1"/>
</dbReference>
<gene>
    <name evidence="4" type="ORF">OSB1V03_LOCUS808</name>
</gene>
<dbReference type="Gene3D" id="2.30.29.30">
    <property type="entry name" value="Pleckstrin-homology domain (PH domain)/Phosphotyrosine-binding domain (PTB)"/>
    <property type="match status" value="2"/>
</dbReference>
<dbReference type="Pfam" id="PF00169">
    <property type="entry name" value="PH"/>
    <property type="match status" value="2"/>
</dbReference>
<feature type="compositionally biased region" description="Polar residues" evidence="1">
    <location>
        <begin position="392"/>
        <end position="401"/>
    </location>
</feature>
<evidence type="ECO:0000259" key="2">
    <source>
        <dbReference type="PROSITE" id="PS50003"/>
    </source>
</evidence>
<dbReference type="Gene3D" id="2.30.42.10">
    <property type="match status" value="1"/>
</dbReference>
<name>A0A7R9KCM4_9ACAR</name>
<keyword evidence="5" id="KW-1185">Reference proteome</keyword>
<feature type="compositionally biased region" description="Polar residues" evidence="1">
    <location>
        <begin position="551"/>
        <end position="583"/>
    </location>
</feature>
<sequence>MNATTTTSHSVDELNDHQSMDCLSWRGSQVAKTPDTGEDNRNINKKHVTFAATHLVRSATVGGINNIHISPPNQPISERLVNGSHMMRKTDSMDMFDQRSSTSSRDVSDFLPLYRAAMRRAVMKTQATQTDTTSKRLDSSHSESSRIESMIRKEDLNSKSSTDSNQLELISSATNELDSSYRSIRSQDSTTVVSELNDSSILTNEDKQRLIDEINDDFVDDSATDVTKRPLIIDPKKAVLKTCDTSSITSPDSDNYSFAAEHKTFLVTDVSNQGSSSPPVDNIDSGGSSVYVSANDTSPQIDKDKASGQTSFETASSGSRFSSPPSVENKANNSDKETDFHSIKQELHENFKSFQSKTSRHLLSVKPTEDIGNEKLIPQLSETIDPKERTVSPESTVSTHNSTEHNIEDFDSEDVGDVTPVQDLSTDTSTAVETSTVIENPIKTSVKPKIPPKPTFLLGDQKINLTQKPLPSCSLSVESVSLDTESELQSDDNEDVIDDVSGGDFIVRRNMSGELSTVSEVSEEISLNGKSHKSDSGSGIQMTKIDRKSANNDNNEANVMSSSDAGDNRSNTPSIAESTTSGSFMIDGNLTDPNSLSESIERPKLEKSGSFPSVLTDNIETSFTVEGSIILEKTSNDTNEKALDKSSEPTSVEPPVVNHTIITSDIINETNDAIKKLPNSISAKQITISNNNDSIDLKSKISEKKEELNGKLIDNSGDNKRNLTKSRTESCDLGRHLFTCEEWKAIGKRRSRSLSKSPDKSLSRIHERTHSCNRHHYQCRQCGERAVEPSVPLVTVNKGAFSFQNFKSFSIDTTYHNNIEDDEDIGIHTESYRSALWLYVGRKDELTVWGHKCHKKNHKNKVNGSSPSKLVRQDSNESTLSERQFRRQYESVTHRMIHRRASIEMYKRAINKTFEIEKEIIIHRINNEFGFRIHGSRPVVVSAIEKDTPAETCGLDVGDIVVTINGSNVMECSHSEVVKLAHSGADTLRLEVVSTRPALNRDGNGESEINGCDIVINGYLTRLSTDSKGNKWHKNRWFALKTDTCLYWYKSTKEMDPLGVICLQGYTACCAPELSVEQPFALKLAKPGSDAKYLAAKDSETVNQWVDAINQRANHLNKSDPYVEIALKNIGKSAIGLGVNDCSGYLAIFSQRRKVWRNRYFVLKDASLYFYYDSNANTSLGVFFLHGYRVQSCVLIAKKNTFEAIPPESKFRHLWLMAESDVDKKRC</sequence>
<feature type="domain" description="PH" evidence="2">
    <location>
        <begin position="1139"/>
        <end position="1227"/>
    </location>
</feature>
<dbReference type="CDD" id="cd00136">
    <property type="entry name" value="PDZ_canonical"/>
    <property type="match status" value="1"/>
</dbReference>
<dbReference type="Proteomes" id="UP000759131">
    <property type="component" value="Unassembled WGS sequence"/>
</dbReference>
<feature type="region of interest" description="Disordered" evidence="1">
    <location>
        <begin position="524"/>
        <end position="597"/>
    </location>
</feature>
<feature type="domain" description="PDZ" evidence="3">
    <location>
        <begin position="919"/>
        <end position="996"/>
    </location>
</feature>
<evidence type="ECO:0000313" key="4">
    <source>
        <dbReference type="EMBL" id="CAD7620318.1"/>
    </source>
</evidence>
<dbReference type="SMART" id="SM00228">
    <property type="entry name" value="PDZ"/>
    <property type="match status" value="1"/>
</dbReference>
<dbReference type="SUPFAM" id="SSF50729">
    <property type="entry name" value="PH domain-like"/>
    <property type="match status" value="2"/>
</dbReference>
<dbReference type="PROSITE" id="PS50003">
    <property type="entry name" value="PH_DOMAIN"/>
    <property type="match status" value="2"/>
</dbReference>
<dbReference type="InterPro" id="IPR036034">
    <property type="entry name" value="PDZ_sf"/>
</dbReference>
<feature type="compositionally biased region" description="Low complexity" evidence="1">
    <location>
        <begin position="316"/>
        <end position="326"/>
    </location>
</feature>
<accession>A0A7R9KCM4</accession>
<dbReference type="EMBL" id="CAJPIZ010000200">
    <property type="protein sequence ID" value="CAG2100748.1"/>
    <property type="molecule type" value="Genomic_DNA"/>
</dbReference>
<dbReference type="PROSITE" id="PS50106">
    <property type="entry name" value="PDZ"/>
    <property type="match status" value="1"/>
</dbReference>
<dbReference type="AlphaFoldDB" id="A0A7R9KCM4"/>
<reference evidence="4" key="1">
    <citation type="submission" date="2020-11" db="EMBL/GenBank/DDBJ databases">
        <authorList>
            <person name="Tran Van P."/>
        </authorList>
    </citation>
    <scope>NUCLEOTIDE SEQUENCE</scope>
</reference>
<dbReference type="Pfam" id="PF00595">
    <property type="entry name" value="PDZ"/>
    <property type="match status" value="1"/>
</dbReference>
<proteinExistence type="predicted"/>
<protein>
    <submittedName>
        <fullName evidence="4">Uncharacterized protein</fullName>
    </submittedName>
</protein>
<dbReference type="PANTHER" id="PTHR47644:SF1">
    <property type="entry name" value="PDZ DOMAIN-CONTAINING PROTEIN"/>
    <property type="match status" value="1"/>
</dbReference>
<feature type="domain" description="PH" evidence="2">
    <location>
        <begin position="1013"/>
        <end position="1114"/>
    </location>
</feature>
<dbReference type="SUPFAM" id="SSF50156">
    <property type="entry name" value="PDZ domain-like"/>
    <property type="match status" value="1"/>
</dbReference>
<feature type="region of interest" description="Disordered" evidence="1">
    <location>
        <begin position="270"/>
        <end position="338"/>
    </location>
</feature>
<dbReference type="InterPro" id="IPR011993">
    <property type="entry name" value="PH-like_dom_sf"/>
</dbReference>
<dbReference type="InterPro" id="IPR001478">
    <property type="entry name" value="PDZ"/>
</dbReference>
<feature type="region of interest" description="Disordered" evidence="1">
    <location>
        <begin position="857"/>
        <end position="883"/>
    </location>
</feature>
<evidence type="ECO:0000313" key="5">
    <source>
        <dbReference type="Proteomes" id="UP000759131"/>
    </source>
</evidence>
<evidence type="ECO:0000256" key="1">
    <source>
        <dbReference type="SAM" id="MobiDB-lite"/>
    </source>
</evidence>
<dbReference type="InterPro" id="IPR001849">
    <property type="entry name" value="PH_domain"/>
</dbReference>
<dbReference type="EMBL" id="OC854775">
    <property type="protein sequence ID" value="CAD7620318.1"/>
    <property type="molecule type" value="Genomic_DNA"/>
</dbReference>
<organism evidence="4">
    <name type="scientific">Medioppia subpectinata</name>
    <dbReference type="NCBI Taxonomy" id="1979941"/>
    <lineage>
        <taxon>Eukaryota</taxon>
        <taxon>Metazoa</taxon>
        <taxon>Ecdysozoa</taxon>
        <taxon>Arthropoda</taxon>
        <taxon>Chelicerata</taxon>
        <taxon>Arachnida</taxon>
        <taxon>Acari</taxon>
        <taxon>Acariformes</taxon>
        <taxon>Sarcoptiformes</taxon>
        <taxon>Oribatida</taxon>
        <taxon>Brachypylina</taxon>
        <taxon>Oppioidea</taxon>
        <taxon>Oppiidae</taxon>
        <taxon>Medioppia</taxon>
    </lineage>
</organism>
<feature type="compositionally biased region" description="Basic and acidic residues" evidence="1">
    <location>
        <begin position="133"/>
        <end position="157"/>
    </location>
</feature>
<evidence type="ECO:0000259" key="3">
    <source>
        <dbReference type="PROSITE" id="PS50106"/>
    </source>
</evidence>
<feature type="region of interest" description="Disordered" evidence="1">
    <location>
        <begin position="386"/>
        <end position="420"/>
    </location>
</feature>
<dbReference type="OrthoDB" id="6510318at2759"/>
<feature type="compositionally biased region" description="Polar residues" evidence="1">
    <location>
        <begin position="270"/>
        <end position="300"/>
    </location>
</feature>
<feature type="region of interest" description="Disordered" evidence="1">
    <location>
        <begin position="124"/>
        <end position="165"/>
    </location>
</feature>
<dbReference type="SMART" id="SM00233">
    <property type="entry name" value="PH"/>
    <property type="match status" value="2"/>
</dbReference>